<evidence type="ECO:0000313" key="7">
    <source>
        <dbReference type="Proteomes" id="UP000509623"/>
    </source>
</evidence>
<dbReference type="InterPro" id="IPR020568">
    <property type="entry name" value="Ribosomal_Su5_D2-typ_SF"/>
</dbReference>
<dbReference type="SUPFAM" id="SSF54980">
    <property type="entry name" value="EF-G C-terminal domain-like"/>
    <property type="match status" value="1"/>
</dbReference>
<dbReference type="InterPro" id="IPR020569">
    <property type="entry name" value="UPF0029_Impact_CS"/>
</dbReference>
<feature type="domain" description="Impact N-terminal" evidence="2">
    <location>
        <begin position="18"/>
        <end position="118"/>
    </location>
</feature>
<reference evidence="6 7" key="1">
    <citation type="submission" date="2019-11" db="EMBL/GenBank/DDBJ databases">
        <authorList>
            <person name="Ren C."/>
            <person name="Wang H."/>
            <person name="Xu Y."/>
        </authorList>
    </citation>
    <scope>NUCLEOTIDE SEQUENCE [LARGE SCALE GENOMIC DNA]</scope>
    <source>
        <strain evidence="7">JNU-WLY1368</strain>
        <strain evidence="4 6">LBM 19010</strain>
    </source>
</reference>
<protein>
    <submittedName>
        <fullName evidence="4">DUF1949 domain-containing protein</fullName>
    </submittedName>
</protein>
<evidence type="ECO:0000259" key="2">
    <source>
        <dbReference type="Pfam" id="PF01205"/>
    </source>
</evidence>
<dbReference type="InterPro" id="IPR035647">
    <property type="entry name" value="EFG_III/V"/>
</dbReference>
<dbReference type="Pfam" id="PF01205">
    <property type="entry name" value="Impact_N"/>
    <property type="match status" value="1"/>
</dbReference>
<name>A0A859DRB0_9FIRM</name>
<dbReference type="PROSITE" id="PS00910">
    <property type="entry name" value="UPF0029"/>
    <property type="match status" value="1"/>
</dbReference>
<dbReference type="SUPFAM" id="SSF54211">
    <property type="entry name" value="Ribosomal protein S5 domain 2-like"/>
    <property type="match status" value="1"/>
</dbReference>
<dbReference type="InterPro" id="IPR015269">
    <property type="entry name" value="UPF0029_Impact_C"/>
</dbReference>
<feature type="domain" description="UPF0029" evidence="3">
    <location>
        <begin position="138"/>
        <end position="191"/>
    </location>
</feature>
<dbReference type="InterPro" id="IPR023582">
    <property type="entry name" value="Impact"/>
</dbReference>
<evidence type="ECO:0000256" key="1">
    <source>
        <dbReference type="ARBA" id="ARBA00007665"/>
    </source>
</evidence>
<dbReference type="PANTHER" id="PTHR16301:SF20">
    <property type="entry name" value="IMPACT FAMILY MEMBER YIGZ"/>
    <property type="match status" value="1"/>
</dbReference>
<dbReference type="InterPro" id="IPR036956">
    <property type="entry name" value="Impact_N_sf"/>
</dbReference>
<reference evidence="5" key="3">
    <citation type="journal article" date="2022" name="Int. J. Syst. Evol. Microbiol.">
        <title>Caproicibacterium lactatifermentans sp. nov., isolated from pit clay used for the production of Chinese strong aroma-type liquor.</title>
        <authorList>
            <person name="Wang H."/>
            <person name="Gu Y."/>
            <person name="Zhao D."/>
            <person name="Qiao Z."/>
            <person name="Zheng J."/>
            <person name="Gao J."/>
            <person name="Ren C."/>
            <person name="Xu Y."/>
        </authorList>
    </citation>
    <scope>NUCLEOTIDE SEQUENCE</scope>
    <source>
        <strain evidence="5">JNU-WLY1368</strain>
    </source>
</reference>
<sequence>MKQYLTLRTEGTDSFTEKKSRFLGCAAPVQTQQQALEFFAAQKKKYWDAKHHVSAYVLQNGQQHCSDDGEPQGTAGVPVLNVLLKNGITDAAVVVTRYFGGVLLGAGGLVRAYSHGASLGLAAAGLLCMKPCLQMQTACTYSQYGKVAALLPASGAAVDNTFFTDKVLIHFHITEEKLPPLTTALADATGGSVCPEKLDEAYYPLPVHSTQEALSP</sequence>
<dbReference type="AlphaFoldDB" id="A0A859DRB0"/>
<dbReference type="PANTHER" id="PTHR16301">
    <property type="entry name" value="IMPACT-RELATED"/>
    <property type="match status" value="1"/>
</dbReference>
<evidence type="ECO:0000313" key="6">
    <source>
        <dbReference type="Proteomes" id="UP000501316"/>
    </source>
</evidence>
<keyword evidence="7" id="KW-1185">Reference proteome</keyword>
<evidence type="ECO:0000259" key="3">
    <source>
        <dbReference type="Pfam" id="PF09186"/>
    </source>
</evidence>
<dbReference type="Proteomes" id="UP000509623">
    <property type="component" value="Chromosome"/>
</dbReference>
<dbReference type="GO" id="GO:0006446">
    <property type="term" value="P:regulation of translational initiation"/>
    <property type="evidence" value="ECO:0007669"/>
    <property type="project" value="TreeGrafter"/>
</dbReference>
<dbReference type="Gene3D" id="3.30.230.30">
    <property type="entry name" value="Impact, N-terminal domain"/>
    <property type="match status" value="1"/>
</dbReference>
<dbReference type="InterPro" id="IPR001498">
    <property type="entry name" value="Impact_N"/>
</dbReference>
<proteinExistence type="inferred from homology"/>
<dbReference type="KEGG" id="clf:GJQ69_08085"/>
<dbReference type="Pfam" id="PF09186">
    <property type="entry name" value="DUF1949"/>
    <property type="match status" value="1"/>
</dbReference>
<evidence type="ECO:0000313" key="5">
    <source>
        <dbReference type="EMBL" id="QKO30549.1"/>
    </source>
</evidence>
<evidence type="ECO:0000313" key="4">
    <source>
        <dbReference type="EMBL" id="QKN24438.1"/>
    </source>
</evidence>
<dbReference type="EMBL" id="CP046161">
    <property type="protein sequence ID" value="QKO30549.1"/>
    <property type="molecule type" value="Genomic_DNA"/>
</dbReference>
<gene>
    <name evidence="4" type="ORF">GJQ69_08085</name>
    <name evidence="5" type="ORF">GKP14_05720</name>
</gene>
<organism evidence="4 6">
    <name type="scientific">Caproicibacterium lactatifermentans</name>
    <dbReference type="NCBI Taxonomy" id="2666138"/>
    <lineage>
        <taxon>Bacteria</taxon>
        <taxon>Bacillati</taxon>
        <taxon>Bacillota</taxon>
        <taxon>Clostridia</taxon>
        <taxon>Eubacteriales</taxon>
        <taxon>Oscillospiraceae</taxon>
        <taxon>Caproicibacterium</taxon>
    </lineage>
</organism>
<dbReference type="RefSeq" id="WP_086035233.1">
    <property type="nucleotide sequence ID" value="NZ_CP046051.1"/>
</dbReference>
<dbReference type="EMBL" id="CP046051">
    <property type="protein sequence ID" value="QKN24438.1"/>
    <property type="molecule type" value="Genomic_DNA"/>
</dbReference>
<dbReference type="Proteomes" id="UP000501316">
    <property type="component" value="Chromosome"/>
</dbReference>
<dbReference type="GO" id="GO:0005737">
    <property type="term" value="C:cytoplasm"/>
    <property type="evidence" value="ECO:0007669"/>
    <property type="project" value="TreeGrafter"/>
</dbReference>
<accession>A0A859DRB0</accession>
<reference evidence="5" key="2">
    <citation type="journal article" date="2021" name="Appl. Environ. Microbiol.">
        <title>Adaptability of a Caproate-Producing Bacterium Contributes to Its Dominance in an Anaerobic Fermentation System.</title>
        <authorList>
            <person name="Wang H."/>
            <person name="Gu Y."/>
            <person name="Zhou W."/>
            <person name="Zhao D."/>
            <person name="Qiao Z."/>
            <person name="Zheng J."/>
            <person name="Gao J."/>
            <person name="Chen X."/>
            <person name="Ren C."/>
            <person name="Xu Y."/>
        </authorList>
    </citation>
    <scope>NUCLEOTIDE SEQUENCE</scope>
    <source>
        <strain evidence="5">JNU-WLY1368</strain>
    </source>
</reference>
<comment type="similarity">
    <text evidence="1">Belongs to the IMPACT family.</text>
</comment>
<dbReference type="Gene3D" id="3.30.70.240">
    <property type="match status" value="1"/>
</dbReference>